<dbReference type="Gene3D" id="2.60.40.10">
    <property type="entry name" value="Immunoglobulins"/>
    <property type="match status" value="1"/>
</dbReference>
<evidence type="ECO:0000259" key="1">
    <source>
        <dbReference type="PROSITE" id="PS50835"/>
    </source>
</evidence>
<accession>A0A1X7SU49</accession>
<evidence type="ECO:0000313" key="2">
    <source>
        <dbReference type="EnsemblMetazoa" id="Aqu2.1.05603_001"/>
    </source>
</evidence>
<dbReference type="EnsemblMetazoa" id="Aqu2.1.05603_001">
    <property type="protein sequence ID" value="Aqu2.1.05603_001"/>
    <property type="gene ID" value="Aqu2.1.05603"/>
</dbReference>
<dbReference type="SUPFAM" id="SSF48726">
    <property type="entry name" value="Immunoglobulin"/>
    <property type="match status" value="2"/>
</dbReference>
<name>A0A1X7SU49_AMPQE</name>
<dbReference type="InterPro" id="IPR013783">
    <property type="entry name" value="Ig-like_fold"/>
</dbReference>
<dbReference type="AlphaFoldDB" id="A0A1X7SU49"/>
<feature type="domain" description="Ig-like" evidence="1">
    <location>
        <begin position="212"/>
        <end position="300"/>
    </location>
</feature>
<dbReference type="InterPro" id="IPR007110">
    <property type="entry name" value="Ig-like_dom"/>
</dbReference>
<reference evidence="2" key="1">
    <citation type="submission" date="2017-05" db="UniProtKB">
        <authorList>
            <consortium name="EnsemblMetazoa"/>
        </authorList>
    </citation>
    <scope>IDENTIFICATION</scope>
</reference>
<proteinExistence type="predicted"/>
<dbReference type="PROSITE" id="PS50835">
    <property type="entry name" value="IG_LIKE"/>
    <property type="match status" value="1"/>
</dbReference>
<dbReference type="InParanoid" id="A0A1X7SU49"/>
<protein>
    <recommendedName>
        <fullName evidence="1">Ig-like domain-containing protein</fullName>
    </recommendedName>
</protein>
<organism evidence="2">
    <name type="scientific">Amphimedon queenslandica</name>
    <name type="common">Sponge</name>
    <dbReference type="NCBI Taxonomy" id="400682"/>
    <lineage>
        <taxon>Eukaryota</taxon>
        <taxon>Metazoa</taxon>
        <taxon>Porifera</taxon>
        <taxon>Demospongiae</taxon>
        <taxon>Heteroscleromorpha</taxon>
        <taxon>Haplosclerida</taxon>
        <taxon>Niphatidae</taxon>
        <taxon>Amphimedon</taxon>
    </lineage>
</organism>
<sequence length="420" mass="44441">SSQATTEVLGRVELIKGESYIYIDQTINIGSWLCINSNISVTVNCNTAFGTNVTRTWHRRGRVISGVTGSSYKATLSDVERGWLYCEVMNPCGKDVAFSPIFGQAPVTIRGRISVLNILDNGCTRPGITNTTGDLCPIEGERVEISCSTTRGYIISGPGGRSSDRPLFIRNFHLSDSGIYFCTSTYTRCGAAMDSIVVSGSGVPPSISTNLPATTFTLPSTIMNATIPIGFAICLLDHQFVTIDCRTESGTEPIRFTWTAASTGSRVIANGMRITVNNTDVYTCSATNAFGTSTASSTVEHTPAVNVTGEVEGILGNGCSGTDTRKRICAEVGLSITIMCAVGPGDTYTITGPGESSNNVPLAFTVADNNYGDFTCTSTNPCGNVTDIIRLEKADCSCSIPDVTVSIRKGGNTCGKQDIT</sequence>
<dbReference type="InterPro" id="IPR036179">
    <property type="entry name" value="Ig-like_dom_sf"/>
</dbReference>